<evidence type="ECO:0000313" key="7">
    <source>
        <dbReference type="Proteomes" id="UP000199480"/>
    </source>
</evidence>
<sequence>MTAAGAACAGGVQAAGAGGGLVAGGLATYLDAEDGVGGRPRQVRYRVEASCTAQGLLAALVRSKPVVARTFEAGALSCGGAALRRQDALAPGVVVTLALAPADAPHAGAASAAGARGREEPRVLYRDPFLMAVDKPAGILVHGDGTGARTLTDDVAALLAREGVPSAPQAVQRLDVDTTGVVLFSLAPEFQPALDALVASHGMRKRYLAVVEGSFDAGVRRMDAPIGRDRHDARRMRVSAGGKPALTLVTVLARRGGRSLLLLELGTGRRHQIRVHLAHAGHPIVGDALYGRAAGGRSGGRAAGAGGLMLHAVCEELTHPATGEALRLEAGWPARFGKFFSPLDYDAGARC</sequence>
<dbReference type="GO" id="GO:0140098">
    <property type="term" value="F:catalytic activity, acting on RNA"/>
    <property type="evidence" value="ECO:0007669"/>
    <property type="project" value="UniProtKB-ARBA"/>
</dbReference>
<evidence type="ECO:0000256" key="2">
    <source>
        <dbReference type="ARBA" id="ARBA00010876"/>
    </source>
</evidence>
<dbReference type="GO" id="GO:0000455">
    <property type="term" value="P:enzyme-directed rRNA pseudouridine synthesis"/>
    <property type="evidence" value="ECO:0007669"/>
    <property type="project" value="TreeGrafter"/>
</dbReference>
<evidence type="ECO:0000256" key="4">
    <source>
        <dbReference type="ARBA" id="ARBA00033164"/>
    </source>
</evidence>
<dbReference type="PROSITE" id="PS01129">
    <property type="entry name" value="PSI_RLU"/>
    <property type="match status" value="1"/>
</dbReference>
<dbReference type="Gene3D" id="3.30.2350.10">
    <property type="entry name" value="Pseudouridine synthase"/>
    <property type="match status" value="1"/>
</dbReference>
<dbReference type="CDD" id="cd02869">
    <property type="entry name" value="PseudoU_synth_RluA_like"/>
    <property type="match status" value="1"/>
</dbReference>
<dbReference type="PANTHER" id="PTHR21600">
    <property type="entry name" value="MITOCHONDRIAL RNA PSEUDOURIDINE SYNTHASE"/>
    <property type="match status" value="1"/>
</dbReference>
<reference evidence="7" key="1">
    <citation type="submission" date="2016-10" db="EMBL/GenBank/DDBJ databases">
        <authorList>
            <person name="Varghese N."/>
            <person name="Submissions S."/>
        </authorList>
    </citation>
    <scope>NUCLEOTIDE SEQUENCE [LARGE SCALE GENOMIC DNA]</scope>
    <source>
        <strain evidence="7">DSM 22620</strain>
    </source>
</reference>
<dbReference type="EMBL" id="LT629759">
    <property type="protein sequence ID" value="SDR83654.1"/>
    <property type="molecule type" value="Genomic_DNA"/>
</dbReference>
<comment type="similarity">
    <text evidence="2">Belongs to the pseudouridine synthase RluA family.</text>
</comment>
<dbReference type="GO" id="GO:0003723">
    <property type="term" value="F:RNA binding"/>
    <property type="evidence" value="ECO:0007669"/>
    <property type="project" value="InterPro"/>
</dbReference>
<dbReference type="RefSeq" id="WP_245719240.1">
    <property type="nucleotide sequence ID" value="NZ_LT629759.1"/>
</dbReference>
<comment type="catalytic activity">
    <reaction evidence="1">
        <text>a uridine in RNA = a pseudouridine in RNA</text>
        <dbReference type="Rhea" id="RHEA:48348"/>
        <dbReference type="Rhea" id="RHEA-COMP:12068"/>
        <dbReference type="Rhea" id="RHEA-COMP:12069"/>
        <dbReference type="ChEBI" id="CHEBI:65314"/>
        <dbReference type="ChEBI" id="CHEBI:65315"/>
    </reaction>
</comment>
<dbReference type="GO" id="GO:0009982">
    <property type="term" value="F:pseudouridine synthase activity"/>
    <property type="evidence" value="ECO:0007669"/>
    <property type="project" value="InterPro"/>
</dbReference>
<dbReference type="Proteomes" id="UP000199480">
    <property type="component" value="Chromosome I"/>
</dbReference>
<dbReference type="SUPFAM" id="SSF55120">
    <property type="entry name" value="Pseudouridine synthase"/>
    <property type="match status" value="1"/>
</dbReference>
<accession>A0A1H1M9Z7</accession>
<proteinExistence type="inferred from homology"/>
<dbReference type="PANTHER" id="PTHR21600:SF87">
    <property type="entry name" value="RNA PSEUDOURIDYLATE SYNTHASE DOMAIN-CONTAINING PROTEIN 1"/>
    <property type="match status" value="1"/>
</dbReference>
<evidence type="ECO:0000259" key="5">
    <source>
        <dbReference type="Pfam" id="PF00849"/>
    </source>
</evidence>
<name>A0A1H1M9Z7_9ACTN</name>
<dbReference type="InterPro" id="IPR006224">
    <property type="entry name" value="PsdUridine_synth_RluA-like_CS"/>
</dbReference>
<protein>
    <recommendedName>
        <fullName evidence="3">RNA pseudouridylate synthase</fullName>
    </recommendedName>
    <alternativeName>
        <fullName evidence="4">RNA-uridine isomerase</fullName>
    </alternativeName>
</protein>
<evidence type="ECO:0000256" key="3">
    <source>
        <dbReference type="ARBA" id="ARBA00031870"/>
    </source>
</evidence>
<gene>
    <name evidence="6" type="ORF">SAMN04489857_1351</name>
</gene>
<dbReference type="Pfam" id="PF00849">
    <property type="entry name" value="PseudoU_synth_2"/>
    <property type="match status" value="1"/>
</dbReference>
<dbReference type="InterPro" id="IPR020103">
    <property type="entry name" value="PsdUridine_synth_cat_dom_sf"/>
</dbReference>
<evidence type="ECO:0000313" key="6">
    <source>
        <dbReference type="EMBL" id="SDR83654.1"/>
    </source>
</evidence>
<dbReference type="InterPro" id="IPR050188">
    <property type="entry name" value="RluA_PseudoU_synthase"/>
</dbReference>
<feature type="domain" description="Pseudouridine synthase RsuA/RluA-like" evidence="5">
    <location>
        <begin position="131"/>
        <end position="279"/>
    </location>
</feature>
<dbReference type="GeneID" id="78501493"/>
<evidence type="ECO:0000256" key="1">
    <source>
        <dbReference type="ARBA" id="ARBA00000073"/>
    </source>
</evidence>
<organism evidence="6 7">
    <name type="scientific">Parafannyhessea umbonata</name>
    <dbReference type="NCBI Taxonomy" id="604330"/>
    <lineage>
        <taxon>Bacteria</taxon>
        <taxon>Bacillati</taxon>
        <taxon>Actinomycetota</taxon>
        <taxon>Coriobacteriia</taxon>
        <taxon>Coriobacteriales</taxon>
        <taxon>Atopobiaceae</taxon>
        <taxon>Parafannyhessea</taxon>
    </lineage>
</organism>
<dbReference type="AlphaFoldDB" id="A0A1H1M9Z7"/>
<dbReference type="InterPro" id="IPR006145">
    <property type="entry name" value="PsdUridine_synth_RsuA/RluA"/>
</dbReference>